<keyword evidence="1" id="KW-0812">Transmembrane</keyword>
<keyword evidence="1" id="KW-1133">Transmembrane helix</keyword>
<organism evidence="2 3">
    <name type="scientific">Paraburkholderia fungorum</name>
    <dbReference type="NCBI Taxonomy" id="134537"/>
    <lineage>
        <taxon>Bacteria</taxon>
        <taxon>Pseudomonadati</taxon>
        <taxon>Pseudomonadota</taxon>
        <taxon>Betaproteobacteria</taxon>
        <taxon>Burkholderiales</taxon>
        <taxon>Burkholderiaceae</taxon>
        <taxon>Paraburkholderia</taxon>
    </lineage>
</organism>
<reference evidence="2" key="1">
    <citation type="submission" date="2022-08" db="EMBL/GenBank/DDBJ databases">
        <authorList>
            <person name="Kim S.-J."/>
        </authorList>
    </citation>
    <scope>NUCLEOTIDE SEQUENCE</scope>
    <source>
        <strain evidence="2">KJ</strain>
    </source>
</reference>
<dbReference type="RefSeq" id="WP_315697377.1">
    <property type="nucleotide sequence ID" value="NZ_JANSLM010000018.1"/>
</dbReference>
<feature type="transmembrane region" description="Helical" evidence="1">
    <location>
        <begin position="16"/>
        <end position="36"/>
    </location>
</feature>
<comment type="caution">
    <text evidence="2">The sequence shown here is derived from an EMBL/GenBank/DDBJ whole genome shotgun (WGS) entry which is preliminary data.</text>
</comment>
<dbReference type="EMBL" id="JANSLM010000018">
    <property type="protein sequence ID" value="MDT8842553.1"/>
    <property type="molecule type" value="Genomic_DNA"/>
</dbReference>
<name>A0AAP5QFH2_9BURK</name>
<proteinExistence type="predicted"/>
<evidence type="ECO:0000256" key="1">
    <source>
        <dbReference type="SAM" id="Phobius"/>
    </source>
</evidence>
<evidence type="ECO:0000313" key="3">
    <source>
        <dbReference type="Proteomes" id="UP001246473"/>
    </source>
</evidence>
<evidence type="ECO:0000313" key="2">
    <source>
        <dbReference type="EMBL" id="MDT8842553.1"/>
    </source>
</evidence>
<gene>
    <name evidence="2" type="ORF">ParKJ_34525</name>
</gene>
<keyword evidence="1" id="KW-0472">Membrane</keyword>
<dbReference type="Proteomes" id="UP001246473">
    <property type="component" value="Unassembled WGS sequence"/>
</dbReference>
<accession>A0AAP5QFH2</accession>
<protein>
    <submittedName>
        <fullName evidence="2">Uncharacterized protein</fullName>
    </submittedName>
</protein>
<sequence>MNLFDLLAQSDWTRAARFWILVAAGLAAWESAVLFLRALNARLMKGSDDV</sequence>
<dbReference type="AlphaFoldDB" id="A0AAP5QFH2"/>